<dbReference type="EMBL" id="DUZY01000004">
    <property type="protein sequence ID" value="DAD34151.1"/>
    <property type="molecule type" value="Genomic_DNA"/>
</dbReference>
<proteinExistence type="predicted"/>
<accession>A0A822YRG4</accession>
<reference evidence="1 2" key="1">
    <citation type="journal article" date="2020" name="Mol. Biol. Evol.">
        <title>Distinct Expression and Methylation Patterns for Genes with Different Fates following a Single Whole-Genome Duplication in Flowering Plants.</title>
        <authorList>
            <person name="Shi T."/>
            <person name="Rahmani R.S."/>
            <person name="Gugger P.F."/>
            <person name="Wang M."/>
            <person name="Li H."/>
            <person name="Zhang Y."/>
            <person name="Li Z."/>
            <person name="Wang Q."/>
            <person name="Van de Peer Y."/>
            <person name="Marchal K."/>
            <person name="Chen J."/>
        </authorList>
    </citation>
    <scope>NUCLEOTIDE SEQUENCE [LARGE SCALE GENOMIC DNA]</scope>
    <source>
        <tissue evidence="1">Leaf</tissue>
    </source>
</reference>
<gene>
    <name evidence="1" type="ORF">HUJ06_004791</name>
</gene>
<comment type="caution">
    <text evidence="1">The sequence shown here is derived from an EMBL/GenBank/DDBJ whole genome shotgun (WGS) entry which is preliminary data.</text>
</comment>
<keyword evidence="2" id="KW-1185">Reference proteome</keyword>
<evidence type="ECO:0000313" key="2">
    <source>
        <dbReference type="Proteomes" id="UP000607653"/>
    </source>
</evidence>
<evidence type="ECO:0000313" key="1">
    <source>
        <dbReference type="EMBL" id="DAD34151.1"/>
    </source>
</evidence>
<dbReference type="AlphaFoldDB" id="A0A822YRG4"/>
<sequence length="83" mass="9303">MPNASVSQAINFRSTLTPIPSCPCDNVVVQAKLSKSLKLGNLLSDMNRHLLLSYQALHFFMIATSSAKVIETRLKMEKRRKGR</sequence>
<organism evidence="1 2">
    <name type="scientific">Nelumbo nucifera</name>
    <name type="common">Sacred lotus</name>
    <dbReference type="NCBI Taxonomy" id="4432"/>
    <lineage>
        <taxon>Eukaryota</taxon>
        <taxon>Viridiplantae</taxon>
        <taxon>Streptophyta</taxon>
        <taxon>Embryophyta</taxon>
        <taxon>Tracheophyta</taxon>
        <taxon>Spermatophyta</taxon>
        <taxon>Magnoliopsida</taxon>
        <taxon>Proteales</taxon>
        <taxon>Nelumbonaceae</taxon>
        <taxon>Nelumbo</taxon>
    </lineage>
</organism>
<dbReference type="Proteomes" id="UP000607653">
    <property type="component" value="Unassembled WGS sequence"/>
</dbReference>
<name>A0A822YRG4_NELNU</name>
<protein>
    <submittedName>
        <fullName evidence="1">Uncharacterized protein</fullName>
    </submittedName>
</protein>